<feature type="non-terminal residue" evidence="1">
    <location>
        <position position="1"/>
    </location>
</feature>
<organism evidence="1">
    <name type="scientific">Arion vulgaris</name>
    <dbReference type="NCBI Taxonomy" id="1028688"/>
    <lineage>
        <taxon>Eukaryota</taxon>
        <taxon>Metazoa</taxon>
        <taxon>Spiralia</taxon>
        <taxon>Lophotrochozoa</taxon>
        <taxon>Mollusca</taxon>
        <taxon>Gastropoda</taxon>
        <taxon>Heterobranchia</taxon>
        <taxon>Euthyneura</taxon>
        <taxon>Panpulmonata</taxon>
        <taxon>Eupulmonata</taxon>
        <taxon>Stylommatophora</taxon>
        <taxon>Helicina</taxon>
        <taxon>Arionoidea</taxon>
        <taxon>Arionidae</taxon>
        <taxon>Arion</taxon>
    </lineage>
</organism>
<evidence type="ECO:0000313" key="1">
    <source>
        <dbReference type="EMBL" id="CEK63003.1"/>
    </source>
</evidence>
<gene>
    <name evidence="1" type="primary">ORF46782</name>
</gene>
<dbReference type="EMBL" id="HACG01016138">
    <property type="protein sequence ID" value="CEK63003.1"/>
    <property type="molecule type" value="Transcribed_RNA"/>
</dbReference>
<sequence length="86" mass="9744">QRPDSEFLKSLYATSATSMHIFMLNTNRKTSPPQNLRVVSKDSTCVNVTWDHPPYFKFCKCDVLYQLVATKGDDISVTVSSCYVMS</sequence>
<dbReference type="AlphaFoldDB" id="A0A0B6Z3A6"/>
<dbReference type="Gene3D" id="2.60.40.10">
    <property type="entry name" value="Immunoglobulins"/>
    <property type="match status" value="1"/>
</dbReference>
<dbReference type="InterPro" id="IPR036116">
    <property type="entry name" value="FN3_sf"/>
</dbReference>
<dbReference type="CDD" id="cd00063">
    <property type="entry name" value="FN3"/>
    <property type="match status" value="1"/>
</dbReference>
<name>A0A0B6Z3A6_9EUPU</name>
<proteinExistence type="predicted"/>
<protein>
    <recommendedName>
        <fullName evidence="2">Fibronectin type-III domain-containing protein</fullName>
    </recommendedName>
</protein>
<evidence type="ECO:0008006" key="2">
    <source>
        <dbReference type="Google" id="ProtNLM"/>
    </source>
</evidence>
<feature type="non-terminal residue" evidence="1">
    <location>
        <position position="86"/>
    </location>
</feature>
<dbReference type="SUPFAM" id="SSF49265">
    <property type="entry name" value="Fibronectin type III"/>
    <property type="match status" value="1"/>
</dbReference>
<dbReference type="InterPro" id="IPR013783">
    <property type="entry name" value="Ig-like_fold"/>
</dbReference>
<reference evidence="1" key="1">
    <citation type="submission" date="2014-12" db="EMBL/GenBank/DDBJ databases">
        <title>Insight into the proteome of Arion vulgaris.</title>
        <authorList>
            <person name="Aradska J."/>
            <person name="Bulat T."/>
            <person name="Smidak R."/>
            <person name="Sarate P."/>
            <person name="Gangsoo J."/>
            <person name="Sialana F."/>
            <person name="Bilban M."/>
            <person name="Lubec G."/>
        </authorList>
    </citation>
    <scope>NUCLEOTIDE SEQUENCE</scope>
    <source>
        <tissue evidence="1">Skin</tissue>
    </source>
</reference>
<dbReference type="InterPro" id="IPR003961">
    <property type="entry name" value="FN3_dom"/>
</dbReference>
<accession>A0A0B6Z3A6</accession>